<dbReference type="OrthoDB" id="3037695at2759"/>
<evidence type="ECO:0000313" key="2">
    <source>
        <dbReference type="Proteomes" id="UP000772434"/>
    </source>
</evidence>
<feature type="non-terminal residue" evidence="1">
    <location>
        <position position="1"/>
    </location>
</feature>
<dbReference type="AlphaFoldDB" id="A0A9P5U1C6"/>
<dbReference type="EMBL" id="JADNRY010000145">
    <property type="protein sequence ID" value="KAF9063510.1"/>
    <property type="molecule type" value="Genomic_DNA"/>
</dbReference>
<sequence>KSRIVSPFMNYDVAVSHYMECLHTGVIDVLKADETPTTFYDVTKGFEPGVYRKRLHVLATGLNWRGGEVTWSEGTSHEVAAVFQRWKDLGHVTIL</sequence>
<accession>A0A9P5U1C6</accession>
<protein>
    <submittedName>
        <fullName evidence="1">Uncharacterized protein</fullName>
    </submittedName>
</protein>
<comment type="caution">
    <text evidence="1">The sequence shown here is derived from an EMBL/GenBank/DDBJ whole genome shotgun (WGS) entry which is preliminary data.</text>
</comment>
<name>A0A9P5U1C6_9AGAR</name>
<dbReference type="Proteomes" id="UP000772434">
    <property type="component" value="Unassembled WGS sequence"/>
</dbReference>
<feature type="non-terminal residue" evidence="1">
    <location>
        <position position="95"/>
    </location>
</feature>
<evidence type="ECO:0000313" key="1">
    <source>
        <dbReference type="EMBL" id="KAF9063510.1"/>
    </source>
</evidence>
<gene>
    <name evidence="1" type="ORF">BDP27DRAFT_1200966</name>
</gene>
<keyword evidence="2" id="KW-1185">Reference proteome</keyword>
<reference evidence="1" key="1">
    <citation type="submission" date="2020-11" db="EMBL/GenBank/DDBJ databases">
        <authorList>
            <consortium name="DOE Joint Genome Institute"/>
            <person name="Ahrendt S."/>
            <person name="Riley R."/>
            <person name="Andreopoulos W."/>
            <person name="Labutti K."/>
            <person name="Pangilinan J."/>
            <person name="Ruiz-Duenas F.J."/>
            <person name="Barrasa J.M."/>
            <person name="Sanchez-Garcia M."/>
            <person name="Camarero S."/>
            <person name="Miyauchi S."/>
            <person name="Serrano A."/>
            <person name="Linde D."/>
            <person name="Babiker R."/>
            <person name="Drula E."/>
            <person name="Ayuso-Fernandez I."/>
            <person name="Pacheco R."/>
            <person name="Padilla G."/>
            <person name="Ferreira P."/>
            <person name="Barriuso J."/>
            <person name="Kellner H."/>
            <person name="Castanera R."/>
            <person name="Alfaro M."/>
            <person name="Ramirez L."/>
            <person name="Pisabarro A.G."/>
            <person name="Kuo A."/>
            <person name="Tritt A."/>
            <person name="Lipzen A."/>
            <person name="He G."/>
            <person name="Yan M."/>
            <person name="Ng V."/>
            <person name="Cullen D."/>
            <person name="Martin F."/>
            <person name="Rosso M.-N."/>
            <person name="Henrissat B."/>
            <person name="Hibbett D."/>
            <person name="Martinez A.T."/>
            <person name="Grigoriev I.V."/>
        </authorList>
    </citation>
    <scope>NUCLEOTIDE SEQUENCE</scope>
    <source>
        <strain evidence="1">AH 40177</strain>
    </source>
</reference>
<proteinExistence type="predicted"/>
<organism evidence="1 2">
    <name type="scientific">Rhodocollybia butyracea</name>
    <dbReference type="NCBI Taxonomy" id="206335"/>
    <lineage>
        <taxon>Eukaryota</taxon>
        <taxon>Fungi</taxon>
        <taxon>Dikarya</taxon>
        <taxon>Basidiomycota</taxon>
        <taxon>Agaricomycotina</taxon>
        <taxon>Agaricomycetes</taxon>
        <taxon>Agaricomycetidae</taxon>
        <taxon>Agaricales</taxon>
        <taxon>Marasmiineae</taxon>
        <taxon>Omphalotaceae</taxon>
        <taxon>Rhodocollybia</taxon>
    </lineage>
</organism>